<comment type="similarity">
    <text evidence="2 7">Belongs to the eukaryotic diacylglycerol kinase family.</text>
</comment>
<dbReference type="GO" id="GO:0005524">
    <property type="term" value="F:ATP binding"/>
    <property type="evidence" value="ECO:0007669"/>
    <property type="project" value="UniProtKB-KW"/>
</dbReference>
<dbReference type="InterPro" id="IPR016064">
    <property type="entry name" value="NAD/diacylglycerol_kinase_sf"/>
</dbReference>
<dbReference type="SUPFAM" id="SSF111331">
    <property type="entry name" value="NAD kinase/diacylglycerol kinase-like"/>
    <property type="match status" value="1"/>
</dbReference>
<dbReference type="GO" id="GO:0007200">
    <property type="term" value="P:phospholipase C-activating G protein-coupled receptor signaling pathway"/>
    <property type="evidence" value="ECO:0007669"/>
    <property type="project" value="InterPro"/>
</dbReference>
<dbReference type="WormBase" id="K06A1.6c">
    <property type="protein sequence ID" value="CE52753"/>
    <property type="gene ID" value="WBGene00019428"/>
    <property type="gene designation" value="dgk-5"/>
</dbReference>
<dbReference type="Pfam" id="PF00609">
    <property type="entry name" value="DAGK_acc"/>
    <property type="match status" value="1"/>
</dbReference>
<dbReference type="InterPro" id="IPR017438">
    <property type="entry name" value="ATP-NAD_kinase_N"/>
</dbReference>
<evidence type="ECO:0000256" key="3">
    <source>
        <dbReference type="ARBA" id="ARBA00022679"/>
    </source>
</evidence>
<dbReference type="PANTHER" id="PTHR11255:SF80">
    <property type="entry name" value="EYE-SPECIFIC DIACYLGLYCEROL KINASE"/>
    <property type="match status" value="1"/>
</dbReference>
<evidence type="ECO:0000256" key="7">
    <source>
        <dbReference type="RuleBase" id="RU361128"/>
    </source>
</evidence>
<dbReference type="EMBL" id="BX284602">
    <property type="protein sequence ID" value="VAY52109.1"/>
    <property type="molecule type" value="Genomic_DNA"/>
</dbReference>
<dbReference type="InterPro" id="IPR037607">
    <property type="entry name" value="DGK"/>
</dbReference>
<dbReference type="GeneID" id="174068"/>
<evidence type="ECO:0000256" key="2">
    <source>
        <dbReference type="ARBA" id="ARBA00009280"/>
    </source>
</evidence>
<accession>A0A3B1DQ66</accession>
<dbReference type="Proteomes" id="UP000001940">
    <property type="component" value="Chromosome II"/>
</dbReference>
<dbReference type="Pfam" id="PF00781">
    <property type="entry name" value="DAGK_cat"/>
    <property type="match status" value="1"/>
</dbReference>
<dbReference type="PANTHER" id="PTHR11255">
    <property type="entry name" value="DIACYLGLYCEROL KINASE"/>
    <property type="match status" value="1"/>
</dbReference>
<keyword evidence="4 7" id="KW-0547">Nucleotide-binding</keyword>
<dbReference type="InterPro" id="IPR056383">
    <property type="entry name" value="DGKI-like_dom"/>
</dbReference>
<dbReference type="Bgee" id="WBGene00019428">
    <property type="expression patterns" value="Expressed in larva and 3 other cell types or tissues"/>
</dbReference>
<dbReference type="Gene3D" id="2.60.200.40">
    <property type="match status" value="1"/>
</dbReference>
<gene>
    <name evidence="10 12" type="primary">dgk-5</name>
    <name evidence="10" type="ORF">CELE_K06A1.6</name>
    <name evidence="12" type="ORF">K06A1.6</name>
</gene>
<dbReference type="CDD" id="cd20802">
    <property type="entry name" value="C1_DGK_typeIV_rpt1"/>
    <property type="match status" value="1"/>
</dbReference>
<dbReference type="SMART" id="SM00045">
    <property type="entry name" value="DAGKa"/>
    <property type="match status" value="1"/>
</dbReference>
<dbReference type="FunFam" id="3.40.50.10330:FF:000037">
    <property type="entry name" value="Diacylglycerol kinase"/>
    <property type="match status" value="1"/>
</dbReference>
<feature type="compositionally biased region" description="Low complexity" evidence="8">
    <location>
        <begin position="165"/>
        <end position="178"/>
    </location>
</feature>
<dbReference type="ExpressionAtlas" id="A0A3B1DQ66">
    <property type="expression patterns" value="baseline and differential"/>
</dbReference>
<keyword evidence="5 7" id="KW-0418">Kinase</keyword>
<reference evidence="10 11" key="1">
    <citation type="journal article" date="1998" name="Science">
        <title>Genome sequence of the nematode C. elegans: a platform for investigating biology.</title>
        <authorList>
            <consortium name="The C. elegans sequencing consortium"/>
            <person name="Sulson J.E."/>
            <person name="Waterston R."/>
        </authorList>
    </citation>
    <scope>NUCLEOTIDE SEQUENCE [LARGE SCALE GENOMIC DNA]</scope>
    <source>
        <strain evidence="10 11">Bristol N2</strain>
    </source>
</reference>
<dbReference type="CTD" id="174068"/>
<name>A0A3B1DQ66_CAEEL</name>
<keyword evidence="13" id="KW-1267">Proteomics identification</keyword>
<evidence type="ECO:0007829" key="13">
    <source>
        <dbReference type="PeptideAtlas" id="A0A3B1DQ66"/>
    </source>
</evidence>
<organism evidence="10 11">
    <name type="scientific">Caenorhabditis elegans</name>
    <dbReference type="NCBI Taxonomy" id="6239"/>
    <lineage>
        <taxon>Eukaryota</taxon>
        <taxon>Metazoa</taxon>
        <taxon>Ecdysozoa</taxon>
        <taxon>Nematoda</taxon>
        <taxon>Chromadorea</taxon>
        <taxon>Rhabditida</taxon>
        <taxon>Rhabditina</taxon>
        <taxon>Rhabditomorpha</taxon>
        <taxon>Rhabditoidea</taxon>
        <taxon>Rhabditidae</taxon>
        <taxon>Peloderinae</taxon>
        <taxon>Caenorhabditis</taxon>
    </lineage>
</organism>
<feature type="region of interest" description="Disordered" evidence="8">
    <location>
        <begin position="93"/>
        <end position="118"/>
    </location>
</feature>
<keyword evidence="3 7" id="KW-0808">Transferase</keyword>
<dbReference type="SMART" id="SM00046">
    <property type="entry name" value="DAGKc"/>
    <property type="match status" value="1"/>
</dbReference>
<dbReference type="RefSeq" id="NP_001355400.1">
    <property type="nucleotide sequence ID" value="NM_001368593.5"/>
</dbReference>
<feature type="domain" description="DAGKc" evidence="9">
    <location>
        <begin position="463"/>
        <end position="600"/>
    </location>
</feature>
<dbReference type="OrthoDB" id="242257at2759"/>
<feature type="region of interest" description="Disordered" evidence="8">
    <location>
        <begin position="155"/>
        <end position="194"/>
    </location>
</feature>
<evidence type="ECO:0000259" key="9">
    <source>
        <dbReference type="PROSITE" id="PS50146"/>
    </source>
</evidence>
<protein>
    <recommendedName>
        <fullName evidence="7">Diacylglycerol kinase</fullName>
        <shortName evidence="7">DAG kinase</shortName>
        <ecNumber evidence="7">2.7.1.107</ecNumber>
    </recommendedName>
</protein>
<dbReference type="Pfam" id="PF23578">
    <property type="entry name" value="DGKI"/>
    <property type="match status" value="1"/>
</dbReference>
<dbReference type="CDD" id="cd20855">
    <property type="entry name" value="C1_DGK_typeIV_rpt2"/>
    <property type="match status" value="1"/>
</dbReference>
<dbReference type="PROSITE" id="PS50146">
    <property type="entry name" value="DAGK"/>
    <property type="match status" value="1"/>
</dbReference>
<proteinExistence type="evidence at protein level"/>
<evidence type="ECO:0000256" key="1">
    <source>
        <dbReference type="ARBA" id="ARBA00001383"/>
    </source>
</evidence>
<sequence length="986" mass="110494">MRATVSLLNCCDVPPSHHPSMNGQMLFETCHFLQIPPVPTYRDALTSSCSDLIETVLALHSNTLSAQEAVSLREAAERRSQFARVPARSVSAPPRKKWFRSKQQLSGAADGMDGSSRAGSQEIVCDEFTKKLVAAITTWHDIHSSLLQLSIERSSNDSNEEHENVSVSSESSWSSASDSESDEDSATGRDSTNNHLSASAARFSISNPDLTNCQIKQMFPEMADHWRKALAKSPVVRRTAADQETSNPVNKHRSSRYWIEDEGDYHILPSEHVWLPSSTGSSASADSECYVGEKDCRRSGEKRRCAACHIVAHTNCFSLLAKLNLNCKTTFRDYATKKTPSKESTDGLTAHHWVHKWRHEGRCNTCAKSFQQKMFFQGKEKKETIAVTCSWCKESYHLKNCFARDKLEERCNRGALKEMIVPPTWILRLANRKRSSRTPSHPRKHKKSHRQFVVKPTDLWSSGPSQPLLVFVNPKSGGNKGSKALHTLCWLLNPRQVFDITSLKGPKFGLEMFRKVVTQLRILVCGGDGTVGWVLSTLDNLNWPAYPPMAIMPLGTGNDLARCMGWGGVFSDEPISQLMQAILHETIVTHLDRWRIDVEPNTSCNLEEEDDGMQSALPLTVMTNYFSIGADAHVALQFHHSRSANPQMLNSRLKNRIAYGGLGTIDLFKRSWKDLCEYITLECDGVDVTPRIKELKLHCILFHNITYYAGGTIPWGESSDNKPSCCDGKVEVLGFTTATLAALQMGGKGERIAQCSRVRVITNKAIPMQVDGEPCLLAPSIITLGFHSKVPMLKREKKTPCTPNLMRRGTRYGQKDSQVQSTSLIIQLPVIVVGRADYDNYKDCFERLKDTAYEIGIVNVESEAELDSARVLIQRLLVEHNSLPYEPDKNWRFLDYVSNAEEGTFRVSRQQEHVQSVSDVCNTDECLLILDHAFPSITDREAVELFQPQQPIPSTSTSAAPRYHNSRRISETLRIVLSSDAQETHL</sequence>
<comment type="catalytic activity">
    <reaction evidence="1 7">
        <text>a 1,2-diacyl-sn-glycerol + ATP = a 1,2-diacyl-sn-glycero-3-phosphate + ADP + H(+)</text>
        <dbReference type="Rhea" id="RHEA:10272"/>
        <dbReference type="ChEBI" id="CHEBI:15378"/>
        <dbReference type="ChEBI" id="CHEBI:17815"/>
        <dbReference type="ChEBI" id="CHEBI:30616"/>
        <dbReference type="ChEBI" id="CHEBI:58608"/>
        <dbReference type="ChEBI" id="CHEBI:456216"/>
        <dbReference type="EC" id="2.7.1.107"/>
    </reaction>
</comment>
<dbReference type="InterPro" id="IPR001206">
    <property type="entry name" value="Diacylglycerol_kinase_cat_dom"/>
</dbReference>
<dbReference type="SMR" id="A0A3B1DQ66"/>
<evidence type="ECO:0000313" key="12">
    <source>
        <dbReference type="WormBase" id="K06A1.6c"/>
    </source>
</evidence>
<keyword evidence="11" id="KW-1185">Reference proteome</keyword>
<evidence type="ECO:0000256" key="5">
    <source>
        <dbReference type="ARBA" id="ARBA00022777"/>
    </source>
</evidence>
<dbReference type="EC" id="2.7.1.107" evidence="7"/>
<evidence type="ECO:0000313" key="11">
    <source>
        <dbReference type="Proteomes" id="UP000001940"/>
    </source>
</evidence>
<dbReference type="InterPro" id="IPR000756">
    <property type="entry name" value="Diacylglycerol_kin_accessory"/>
</dbReference>
<dbReference type="AGR" id="WB:WBGene00019428"/>
<evidence type="ECO:0000313" key="10">
    <source>
        <dbReference type="EMBL" id="VAY52109.1"/>
    </source>
</evidence>
<dbReference type="GO" id="GO:0004143">
    <property type="term" value="F:ATP-dependent diacylglycerol kinase activity"/>
    <property type="evidence" value="ECO:0007669"/>
    <property type="project" value="UniProtKB-EC"/>
</dbReference>
<dbReference type="FunFam" id="2.60.200.40:FF:000022">
    <property type="entry name" value="Diacylglycerol kinase"/>
    <property type="match status" value="1"/>
</dbReference>
<evidence type="ECO:0000256" key="4">
    <source>
        <dbReference type="ARBA" id="ARBA00022741"/>
    </source>
</evidence>
<dbReference type="Gene3D" id="3.40.50.10330">
    <property type="entry name" value="Probable inorganic polyphosphate/atp-NAD kinase, domain 1"/>
    <property type="match status" value="1"/>
</dbReference>
<keyword evidence="6 7" id="KW-0067">ATP-binding</keyword>
<evidence type="ECO:0000256" key="8">
    <source>
        <dbReference type="SAM" id="MobiDB-lite"/>
    </source>
</evidence>
<evidence type="ECO:0000256" key="6">
    <source>
        <dbReference type="ARBA" id="ARBA00022840"/>
    </source>
</evidence>
<dbReference type="AlphaFoldDB" id="A0A3B1DQ66"/>